<comment type="caution">
    <text evidence="2">The sequence shown here is derived from an EMBL/GenBank/DDBJ whole genome shotgun (WGS) entry which is preliminary data.</text>
</comment>
<evidence type="ECO:0000256" key="1">
    <source>
        <dbReference type="SAM" id="MobiDB-lite"/>
    </source>
</evidence>
<organism evidence="2 3">
    <name type="scientific">Camelus dromedarius</name>
    <name type="common">Dromedary</name>
    <name type="synonym">Arabian camel</name>
    <dbReference type="NCBI Taxonomy" id="9838"/>
    <lineage>
        <taxon>Eukaryota</taxon>
        <taxon>Metazoa</taxon>
        <taxon>Chordata</taxon>
        <taxon>Craniata</taxon>
        <taxon>Vertebrata</taxon>
        <taxon>Euteleostomi</taxon>
        <taxon>Mammalia</taxon>
        <taxon>Eutheria</taxon>
        <taxon>Laurasiatheria</taxon>
        <taxon>Artiodactyla</taxon>
        <taxon>Tylopoda</taxon>
        <taxon>Camelidae</taxon>
        <taxon>Camelus</taxon>
    </lineage>
</organism>
<evidence type="ECO:0000313" key="2">
    <source>
        <dbReference type="EMBL" id="KAB1256496.1"/>
    </source>
</evidence>
<feature type="compositionally biased region" description="Polar residues" evidence="1">
    <location>
        <begin position="119"/>
        <end position="147"/>
    </location>
</feature>
<gene>
    <name evidence="2" type="ORF">Cadr_000027336</name>
</gene>
<dbReference type="AlphaFoldDB" id="A0A5N4CC67"/>
<name>A0A5N4CC67_CAMDR</name>
<accession>A0A5N4CC67</accession>
<protein>
    <submittedName>
        <fullName evidence="2">Phosphatidylinositol 3</fullName>
    </submittedName>
</protein>
<evidence type="ECO:0000313" key="3">
    <source>
        <dbReference type="Proteomes" id="UP000299084"/>
    </source>
</evidence>
<sequence length="247" mass="27154">APGSLRLKHSHPLQAPRLRLRPLSDQCILKANGNNVMSDGAPEVPETPQAFRSHWEEALDCGRLTALSIVVKTTFTYEEEVQSYLNPMHCHLNSMSNTQHCISTMPAALLEVPTCCGGDSTSQGPNAASLSQPVELPSTITETTSGGSCDPRLAEESSSPPLVSEESEMDRTDHGGMKKVCVKLSEEDREDSGHDTMSYRDSYRWGSVWMVRGTAEVPTQMSRIRTFPRRRWDGVLLLSHLVLAGGF</sequence>
<proteinExistence type="predicted"/>
<keyword evidence="3" id="KW-1185">Reference proteome</keyword>
<feature type="non-terminal residue" evidence="2">
    <location>
        <position position="1"/>
    </location>
</feature>
<dbReference type="Proteomes" id="UP000299084">
    <property type="component" value="Unassembled WGS sequence"/>
</dbReference>
<feature type="region of interest" description="Disordered" evidence="1">
    <location>
        <begin position="118"/>
        <end position="174"/>
    </location>
</feature>
<reference evidence="2 3" key="1">
    <citation type="journal article" date="2019" name="Mol. Ecol. Resour.">
        <title>Improving Illumina assemblies with Hi-C and long reads: an example with the North African dromedary.</title>
        <authorList>
            <person name="Elbers J.P."/>
            <person name="Rogers M.F."/>
            <person name="Perelman P.L."/>
            <person name="Proskuryakova A.A."/>
            <person name="Serdyukova N.A."/>
            <person name="Johnson W.E."/>
            <person name="Horin P."/>
            <person name="Corander J."/>
            <person name="Murphy D."/>
            <person name="Burger P.A."/>
        </authorList>
    </citation>
    <scope>NUCLEOTIDE SEQUENCE [LARGE SCALE GENOMIC DNA]</scope>
    <source>
        <strain evidence="2">Drom800</strain>
        <tissue evidence="2">Blood</tissue>
    </source>
</reference>
<dbReference type="EMBL" id="JWIN03000029">
    <property type="protein sequence ID" value="KAB1256496.1"/>
    <property type="molecule type" value="Genomic_DNA"/>
</dbReference>